<feature type="transmembrane region" description="Helical" evidence="1">
    <location>
        <begin position="188"/>
        <end position="205"/>
    </location>
</feature>
<accession>A0AAV3U6E4</accession>
<organism evidence="2 3">
    <name type="scientific">Halioxenophilus aromaticivorans</name>
    <dbReference type="NCBI Taxonomy" id="1306992"/>
    <lineage>
        <taxon>Bacteria</taxon>
        <taxon>Pseudomonadati</taxon>
        <taxon>Pseudomonadota</taxon>
        <taxon>Gammaproteobacteria</taxon>
        <taxon>Alteromonadales</taxon>
        <taxon>Alteromonadaceae</taxon>
        <taxon>Halioxenophilus</taxon>
    </lineage>
</organism>
<keyword evidence="3" id="KW-1185">Reference proteome</keyword>
<evidence type="ECO:0008006" key="4">
    <source>
        <dbReference type="Google" id="ProtNLM"/>
    </source>
</evidence>
<evidence type="ECO:0000256" key="1">
    <source>
        <dbReference type="SAM" id="Phobius"/>
    </source>
</evidence>
<dbReference type="Proteomes" id="UP001409585">
    <property type="component" value="Unassembled WGS sequence"/>
</dbReference>
<dbReference type="RefSeq" id="WP_345425126.1">
    <property type="nucleotide sequence ID" value="NZ_AP031496.1"/>
</dbReference>
<keyword evidence="1" id="KW-0812">Transmembrane</keyword>
<protein>
    <recommendedName>
        <fullName evidence="4">DUF998 domain-containing protein</fullName>
    </recommendedName>
</protein>
<reference evidence="3" key="1">
    <citation type="journal article" date="2019" name="Int. J. Syst. Evol. Microbiol.">
        <title>The Global Catalogue of Microorganisms (GCM) 10K type strain sequencing project: providing services to taxonomists for standard genome sequencing and annotation.</title>
        <authorList>
            <consortium name="The Broad Institute Genomics Platform"/>
            <consortium name="The Broad Institute Genome Sequencing Center for Infectious Disease"/>
            <person name="Wu L."/>
            <person name="Ma J."/>
        </authorList>
    </citation>
    <scope>NUCLEOTIDE SEQUENCE [LARGE SCALE GENOMIC DNA]</scope>
    <source>
        <strain evidence="3">JCM 19134</strain>
    </source>
</reference>
<name>A0AAV3U6E4_9ALTE</name>
<feature type="transmembrane region" description="Helical" evidence="1">
    <location>
        <begin position="95"/>
        <end position="120"/>
    </location>
</feature>
<keyword evidence="1" id="KW-1133">Transmembrane helix</keyword>
<keyword evidence="1" id="KW-0472">Membrane</keyword>
<dbReference type="AlphaFoldDB" id="A0AAV3U6E4"/>
<feature type="transmembrane region" description="Helical" evidence="1">
    <location>
        <begin position="126"/>
        <end position="147"/>
    </location>
</feature>
<feature type="transmembrane region" description="Helical" evidence="1">
    <location>
        <begin position="63"/>
        <end position="83"/>
    </location>
</feature>
<dbReference type="EMBL" id="BAABLX010000029">
    <property type="protein sequence ID" value="GAA4950852.1"/>
    <property type="molecule type" value="Genomic_DNA"/>
</dbReference>
<feature type="transmembrane region" description="Helical" evidence="1">
    <location>
        <begin position="154"/>
        <end position="176"/>
    </location>
</feature>
<proteinExistence type="predicted"/>
<evidence type="ECO:0000313" key="2">
    <source>
        <dbReference type="EMBL" id="GAA4950852.1"/>
    </source>
</evidence>
<sequence length="214" mass="23254">MSKGVCIAVIACQLCFVVLSGLAMLVYPGGAEAFPNADGYLFSYNYFSDLGLPTTAAGFDNPIAPGLFAISLVAMAASMLTFYSSMLAGGCKSISVWGCVGAGLVSALGVIAVGFTPYTIYFDAHYWAVAAWLSGIFLATLCFTLVYRAHIRQLPILWGLMIMLLVLAYVAVTFYPVGWLPTQRLQKVLVYSIVIWFIAASLWRYRRIHGNVID</sequence>
<gene>
    <name evidence="2" type="ORF">GCM10025791_34000</name>
</gene>
<evidence type="ECO:0000313" key="3">
    <source>
        <dbReference type="Proteomes" id="UP001409585"/>
    </source>
</evidence>
<comment type="caution">
    <text evidence="2">The sequence shown here is derived from an EMBL/GenBank/DDBJ whole genome shotgun (WGS) entry which is preliminary data.</text>
</comment>